<dbReference type="HOGENOM" id="CLU_341433_0_0_1"/>
<keyword evidence="3" id="KW-1185">Reference proteome</keyword>
<proteinExistence type="predicted"/>
<dbReference type="KEGG" id="smo:SELMODRAFT_406407"/>
<feature type="region of interest" description="Disordered" evidence="1">
    <location>
        <begin position="158"/>
        <end position="202"/>
    </location>
</feature>
<name>D8R294_SELML</name>
<feature type="compositionally biased region" description="Low complexity" evidence="1">
    <location>
        <begin position="158"/>
        <end position="171"/>
    </location>
</feature>
<reference evidence="2 3" key="1">
    <citation type="journal article" date="2011" name="Science">
        <title>The Selaginella genome identifies genetic changes associated with the evolution of vascular plants.</title>
        <authorList>
            <person name="Banks J.A."/>
            <person name="Nishiyama T."/>
            <person name="Hasebe M."/>
            <person name="Bowman J.L."/>
            <person name="Gribskov M."/>
            <person name="dePamphilis C."/>
            <person name="Albert V.A."/>
            <person name="Aono N."/>
            <person name="Aoyama T."/>
            <person name="Ambrose B.A."/>
            <person name="Ashton N.W."/>
            <person name="Axtell M.J."/>
            <person name="Barker E."/>
            <person name="Barker M.S."/>
            <person name="Bennetzen J.L."/>
            <person name="Bonawitz N.D."/>
            <person name="Chapple C."/>
            <person name="Cheng C."/>
            <person name="Correa L.G."/>
            <person name="Dacre M."/>
            <person name="DeBarry J."/>
            <person name="Dreyer I."/>
            <person name="Elias M."/>
            <person name="Engstrom E.M."/>
            <person name="Estelle M."/>
            <person name="Feng L."/>
            <person name="Finet C."/>
            <person name="Floyd S.K."/>
            <person name="Frommer W.B."/>
            <person name="Fujita T."/>
            <person name="Gramzow L."/>
            <person name="Gutensohn M."/>
            <person name="Harholt J."/>
            <person name="Hattori M."/>
            <person name="Heyl A."/>
            <person name="Hirai T."/>
            <person name="Hiwatashi Y."/>
            <person name="Ishikawa M."/>
            <person name="Iwata M."/>
            <person name="Karol K.G."/>
            <person name="Koehler B."/>
            <person name="Kolukisaoglu U."/>
            <person name="Kubo M."/>
            <person name="Kurata T."/>
            <person name="Lalonde S."/>
            <person name="Li K."/>
            <person name="Li Y."/>
            <person name="Litt A."/>
            <person name="Lyons E."/>
            <person name="Manning G."/>
            <person name="Maruyama T."/>
            <person name="Michael T.P."/>
            <person name="Mikami K."/>
            <person name="Miyazaki S."/>
            <person name="Morinaga S."/>
            <person name="Murata T."/>
            <person name="Mueller-Roeber B."/>
            <person name="Nelson D.R."/>
            <person name="Obara M."/>
            <person name="Oguri Y."/>
            <person name="Olmstead R.G."/>
            <person name="Onodera N."/>
            <person name="Petersen B.L."/>
            <person name="Pils B."/>
            <person name="Prigge M."/>
            <person name="Rensing S.A."/>
            <person name="Riano-Pachon D.M."/>
            <person name="Roberts A.W."/>
            <person name="Sato Y."/>
            <person name="Scheller H.V."/>
            <person name="Schulz B."/>
            <person name="Schulz C."/>
            <person name="Shakirov E.V."/>
            <person name="Shibagaki N."/>
            <person name="Shinohara N."/>
            <person name="Shippen D.E."/>
            <person name="Soerensen I."/>
            <person name="Sotooka R."/>
            <person name="Sugimoto N."/>
            <person name="Sugita M."/>
            <person name="Sumikawa N."/>
            <person name="Tanurdzic M."/>
            <person name="Theissen G."/>
            <person name="Ulvskov P."/>
            <person name="Wakazuki S."/>
            <person name="Weng J.K."/>
            <person name="Willats W.W."/>
            <person name="Wipf D."/>
            <person name="Wolf P.G."/>
            <person name="Yang L."/>
            <person name="Zimmer A.D."/>
            <person name="Zhu Q."/>
            <person name="Mitros T."/>
            <person name="Hellsten U."/>
            <person name="Loque D."/>
            <person name="Otillar R."/>
            <person name="Salamov A."/>
            <person name="Schmutz J."/>
            <person name="Shapiro H."/>
            <person name="Lindquist E."/>
            <person name="Lucas S."/>
            <person name="Rokhsar D."/>
            <person name="Grigoriev I.V."/>
        </authorList>
    </citation>
    <scope>NUCLEOTIDE SEQUENCE [LARGE SCALE GENOMIC DNA]</scope>
</reference>
<dbReference type="AlphaFoldDB" id="D8R294"/>
<evidence type="ECO:0000313" key="2">
    <source>
        <dbReference type="EMBL" id="EFJ34032.1"/>
    </source>
</evidence>
<gene>
    <name evidence="2" type="ORF">SELMODRAFT_406407</name>
</gene>
<feature type="compositionally biased region" description="Basic and acidic residues" evidence="1">
    <location>
        <begin position="187"/>
        <end position="196"/>
    </location>
</feature>
<dbReference type="Proteomes" id="UP000001514">
    <property type="component" value="Unassembled WGS sequence"/>
</dbReference>
<accession>D8R294</accession>
<dbReference type="Gramene" id="EFJ34032">
    <property type="protein sequence ID" value="EFJ34032"/>
    <property type="gene ID" value="SELMODRAFT_406407"/>
</dbReference>
<organism evidence="3">
    <name type="scientific">Selaginella moellendorffii</name>
    <name type="common">Spikemoss</name>
    <dbReference type="NCBI Taxonomy" id="88036"/>
    <lineage>
        <taxon>Eukaryota</taxon>
        <taxon>Viridiplantae</taxon>
        <taxon>Streptophyta</taxon>
        <taxon>Embryophyta</taxon>
        <taxon>Tracheophyta</taxon>
        <taxon>Lycopodiopsida</taxon>
        <taxon>Selaginellales</taxon>
        <taxon>Selaginellaceae</taxon>
        <taxon>Selaginella</taxon>
    </lineage>
</organism>
<sequence>MAVQRCGDDAPQLLWILSGMGLCVSKSSARSTPGSEKSEKCRWDKHGNVFFPVRRASYTEDEDGTRKHQARAFMNPVYTECESPGQTKRGFSSISKLLRGSKVPPLQLRRHPLSPSRTRCRDLLGAKAITSGIHDLPGGEQPKRTLLKFMEADKSGVLSLSRSSSAKEGSLTRSSSAKEAALSRCSSQKEGKRDLAGDSVRPSPDHLATIACLKAANFKFNDGHAADRKDDEETQQATEISGEKVEAAVTKSLAEAAPLTRGLGLPCYQTLVFRAVSPDKSRGRCTSSHSSLSSEELAAVTNRQRRRSPSRKSPGRRSPRKGSPNKRTGSGNFVLNASAARFQKSLPGARTETAKPPQVPKDVTAKAQGRSALRELPLNSLKPQHCRRHSSPVKTFTSGNFHHPTAPAMKLVPASTNSVLKSEKFSVFSDAIHLDIQSSSSVTTEESAGVNPSCLSKEPRSGSKRLRSPKRFTAAQENLNFRLSVPGALEDKFLGATDDHTKDKHVDIASTDTNVEDKQVLHEQEGQDAGSCSPDPELLELLERTPKKLKKMALKLALMIELDQSSGEEEDEVKQDVDLELKLGMAADKSKRSNRDGIKLDLSVALDSPTRTGSTSVPATPRQSISSTCNGLSVEARIGSSKHSEFSFHIMKNPDELFGKVPRFHISRTQQREESTSSFHLDTSSNKVAVDLTASQEQNCDRCTHSSNEDRGSSKNAAAPVQRCSSFGFENDDHEKAAAESVIIEEDKERTPGKRRDFKDLDLNRDAWLEDDHPSPGFEFQVKSAGLKSLPATPVMPTAPKVTETDALSLSADEIAEIWGAFEAGQEEIST</sequence>
<feature type="region of interest" description="Disordered" evidence="1">
    <location>
        <begin position="278"/>
        <end position="335"/>
    </location>
</feature>
<evidence type="ECO:0000313" key="3">
    <source>
        <dbReference type="Proteomes" id="UP000001514"/>
    </source>
</evidence>
<dbReference type="InParanoid" id="D8R294"/>
<feature type="region of interest" description="Disordered" evidence="1">
    <location>
        <begin position="439"/>
        <end position="469"/>
    </location>
</feature>
<evidence type="ECO:0000256" key="1">
    <source>
        <dbReference type="SAM" id="MobiDB-lite"/>
    </source>
</evidence>
<protein>
    <submittedName>
        <fullName evidence="2">Uncharacterized protein</fullName>
    </submittedName>
</protein>
<feature type="compositionally biased region" description="Polar residues" evidence="1">
    <location>
        <begin position="325"/>
        <end position="335"/>
    </location>
</feature>
<feature type="compositionally biased region" description="Basic residues" evidence="1">
    <location>
        <begin position="303"/>
        <end position="324"/>
    </location>
</feature>
<feature type="compositionally biased region" description="Low complexity" evidence="1">
    <location>
        <begin position="287"/>
        <end position="297"/>
    </location>
</feature>
<feature type="region of interest" description="Disordered" evidence="1">
    <location>
        <begin position="695"/>
        <end position="718"/>
    </location>
</feature>
<feature type="region of interest" description="Disordered" evidence="1">
    <location>
        <begin position="608"/>
        <end position="628"/>
    </location>
</feature>
<feature type="compositionally biased region" description="Polar residues" evidence="1">
    <location>
        <begin position="609"/>
        <end position="628"/>
    </location>
</feature>
<feature type="compositionally biased region" description="Basic and acidic residues" evidence="1">
    <location>
        <begin position="699"/>
        <end position="713"/>
    </location>
</feature>
<dbReference type="EMBL" id="GL377570">
    <property type="protein sequence ID" value="EFJ34032.1"/>
    <property type="molecule type" value="Genomic_DNA"/>
</dbReference>